<dbReference type="PANTHER" id="PTHR10779">
    <property type="entry name" value="DYNEIN LIGHT CHAIN ROADBLOCK"/>
    <property type="match status" value="1"/>
</dbReference>
<dbReference type="Gene3D" id="3.30.450.30">
    <property type="entry name" value="Dynein light chain 2a, cytoplasmic"/>
    <property type="match status" value="1"/>
</dbReference>
<gene>
    <name evidence="4" type="primary">RvY_07663-1</name>
    <name evidence="4" type="synonym">RvY_07663.1</name>
    <name evidence="4" type="ORF">RvY_07663</name>
</gene>
<feature type="region of interest" description="Disordered" evidence="2">
    <location>
        <begin position="116"/>
        <end position="136"/>
    </location>
</feature>
<comment type="caution">
    <text evidence="4">The sequence shown here is derived from an EMBL/GenBank/DDBJ whole genome shotgun (WGS) entry which is preliminary data.</text>
</comment>
<reference evidence="4 5" key="1">
    <citation type="journal article" date="2016" name="Nat. Commun.">
        <title>Extremotolerant tardigrade genome and improved radiotolerance of human cultured cells by tardigrade-unique protein.</title>
        <authorList>
            <person name="Hashimoto T."/>
            <person name="Horikawa D.D."/>
            <person name="Saito Y."/>
            <person name="Kuwahara H."/>
            <person name="Kozuka-Hata H."/>
            <person name="Shin-I T."/>
            <person name="Minakuchi Y."/>
            <person name="Ohishi K."/>
            <person name="Motoyama A."/>
            <person name="Aizu T."/>
            <person name="Enomoto A."/>
            <person name="Kondo K."/>
            <person name="Tanaka S."/>
            <person name="Hara Y."/>
            <person name="Koshikawa S."/>
            <person name="Sagara H."/>
            <person name="Miura T."/>
            <person name="Yokobori S."/>
            <person name="Miyagawa K."/>
            <person name="Suzuki Y."/>
            <person name="Kubo T."/>
            <person name="Oyama M."/>
            <person name="Kohara Y."/>
            <person name="Fujiyama A."/>
            <person name="Arakawa K."/>
            <person name="Katayama T."/>
            <person name="Toyoda A."/>
            <person name="Kunieda T."/>
        </authorList>
    </citation>
    <scope>NUCLEOTIDE SEQUENCE [LARGE SCALE GENOMIC DNA]</scope>
    <source>
        <strain evidence="4 5">YOKOZUNA-1</strain>
    </source>
</reference>
<dbReference type="Pfam" id="PF03259">
    <property type="entry name" value="Robl_LC7"/>
    <property type="match status" value="1"/>
</dbReference>
<comment type="similarity">
    <text evidence="1">Belongs to the GAMAD family.</text>
</comment>
<proteinExistence type="inferred from homology"/>
<evidence type="ECO:0000256" key="2">
    <source>
        <dbReference type="SAM" id="MobiDB-lite"/>
    </source>
</evidence>
<evidence type="ECO:0000259" key="3">
    <source>
        <dbReference type="SMART" id="SM00960"/>
    </source>
</evidence>
<organism evidence="4 5">
    <name type="scientific">Ramazzottius varieornatus</name>
    <name type="common">Water bear</name>
    <name type="synonym">Tardigrade</name>
    <dbReference type="NCBI Taxonomy" id="947166"/>
    <lineage>
        <taxon>Eukaryota</taxon>
        <taxon>Metazoa</taxon>
        <taxon>Ecdysozoa</taxon>
        <taxon>Tardigrada</taxon>
        <taxon>Eutardigrada</taxon>
        <taxon>Parachela</taxon>
        <taxon>Hypsibioidea</taxon>
        <taxon>Ramazzottiidae</taxon>
        <taxon>Ramazzottius</taxon>
    </lineage>
</organism>
<feature type="domain" description="Roadblock/LAMTOR2" evidence="3">
    <location>
        <begin position="19"/>
        <end position="107"/>
    </location>
</feature>
<accession>A0A1D1VCE8</accession>
<dbReference type="EMBL" id="BDGG01000003">
    <property type="protein sequence ID" value="GAU96178.1"/>
    <property type="molecule type" value="Genomic_DNA"/>
</dbReference>
<sequence>MMTTTKATRDMLDVDESEIDEILSRIKSHKGVLGVMVLTQDGVILRSTLDDETAASYASVVHDLVSRTRHGVRDLDPGNDLSFLRIRTKKHEIMVAPDRDYLLIVIQNPNAKEGQQEVLRVRSVQESDEDSDRIPK</sequence>
<evidence type="ECO:0000313" key="4">
    <source>
        <dbReference type="EMBL" id="GAU96178.1"/>
    </source>
</evidence>
<dbReference type="AlphaFoldDB" id="A0A1D1VCE8"/>
<dbReference type="Proteomes" id="UP000186922">
    <property type="component" value="Unassembled WGS sequence"/>
</dbReference>
<keyword evidence="5" id="KW-1185">Reference proteome</keyword>
<dbReference type="InterPro" id="IPR004942">
    <property type="entry name" value="Roadblock/LAMTOR2_dom"/>
</dbReference>
<dbReference type="SUPFAM" id="SSF103196">
    <property type="entry name" value="Roadblock/LC7 domain"/>
    <property type="match status" value="1"/>
</dbReference>
<dbReference type="FunFam" id="3.30.450.30:FF:000009">
    <property type="entry name" value="Dynein light chain roadblock"/>
    <property type="match status" value="1"/>
</dbReference>
<name>A0A1D1VCE8_RAMVA</name>
<protein>
    <recommendedName>
        <fullName evidence="3">Roadblock/LAMTOR2 domain-containing protein</fullName>
    </recommendedName>
</protein>
<evidence type="ECO:0000313" key="5">
    <source>
        <dbReference type="Proteomes" id="UP000186922"/>
    </source>
</evidence>
<evidence type="ECO:0000256" key="1">
    <source>
        <dbReference type="ARBA" id="ARBA00007191"/>
    </source>
</evidence>
<dbReference type="STRING" id="947166.A0A1D1VCE8"/>
<feature type="compositionally biased region" description="Acidic residues" evidence="2">
    <location>
        <begin position="126"/>
        <end position="136"/>
    </location>
</feature>
<dbReference type="OrthoDB" id="9985637at2759"/>
<dbReference type="SMART" id="SM00960">
    <property type="entry name" value="Robl_LC7"/>
    <property type="match status" value="1"/>
</dbReference>